<dbReference type="OrthoDB" id="1880850at2759"/>
<keyword evidence="6 11" id="KW-0812">Transmembrane</keyword>
<dbReference type="GO" id="GO:0000148">
    <property type="term" value="C:1,3-beta-D-glucan synthase complex"/>
    <property type="evidence" value="ECO:0007669"/>
    <property type="project" value="InterPro"/>
</dbReference>
<dbReference type="PANTHER" id="PTHR12741:SF48">
    <property type="entry name" value="1,3-BETA-GLUCAN SYNTHASE COMPONENT FKS1-RELATED"/>
    <property type="match status" value="1"/>
</dbReference>
<comment type="catalytic activity">
    <reaction evidence="10">
        <text>[(1-&gt;3)-beta-D-glucosyl](n) + UDP-alpha-D-glucose = [(1-&gt;3)-beta-D-glucosyl](n+1) + UDP + H(+)</text>
        <dbReference type="Rhea" id="RHEA:21476"/>
        <dbReference type="Rhea" id="RHEA-COMP:11146"/>
        <dbReference type="Rhea" id="RHEA-COMP:14303"/>
        <dbReference type="ChEBI" id="CHEBI:15378"/>
        <dbReference type="ChEBI" id="CHEBI:37671"/>
        <dbReference type="ChEBI" id="CHEBI:58223"/>
        <dbReference type="ChEBI" id="CHEBI:58885"/>
        <dbReference type="EC" id="2.4.1.34"/>
    </reaction>
</comment>
<feature type="transmembrane region" description="Helical" evidence="11">
    <location>
        <begin position="487"/>
        <end position="514"/>
    </location>
</feature>
<keyword evidence="8 11" id="KW-0472">Membrane</keyword>
<evidence type="ECO:0000256" key="10">
    <source>
        <dbReference type="ARBA" id="ARBA00047777"/>
    </source>
</evidence>
<comment type="caution">
    <text evidence="13">The sequence shown here is derived from an EMBL/GenBank/DDBJ whole genome shotgun (WGS) entry which is preliminary data.</text>
</comment>
<dbReference type="InterPro" id="IPR026899">
    <property type="entry name" value="FKS1-like_dom1"/>
</dbReference>
<feature type="transmembrane region" description="Helical" evidence="11">
    <location>
        <begin position="1396"/>
        <end position="1412"/>
    </location>
</feature>
<accession>A0A0J9XAT7</accession>
<keyword evidence="14" id="KW-1185">Reference proteome</keyword>
<dbReference type="Pfam" id="PF23605">
    <property type="entry name" value="FKS1_dom2"/>
    <property type="match status" value="1"/>
</dbReference>
<keyword evidence="4" id="KW-0328">Glycosyltransferase</keyword>
<feature type="transmembrane region" description="Helical" evidence="11">
    <location>
        <begin position="602"/>
        <end position="624"/>
    </location>
</feature>
<keyword evidence="5" id="KW-0808">Transferase</keyword>
<feature type="transmembrane region" description="Helical" evidence="11">
    <location>
        <begin position="1628"/>
        <end position="1645"/>
    </location>
</feature>
<gene>
    <name evidence="13" type="ORF">BN980_GECA07s03794g</name>
</gene>
<dbReference type="EMBL" id="CCBN010000007">
    <property type="protein sequence ID" value="CDO54383.1"/>
    <property type="molecule type" value="Genomic_DNA"/>
</dbReference>
<evidence type="ECO:0000256" key="6">
    <source>
        <dbReference type="ARBA" id="ARBA00022692"/>
    </source>
</evidence>
<comment type="similarity">
    <text evidence="2">Belongs to the glycosyltransferase 48 family.</text>
</comment>
<evidence type="ECO:0000256" key="5">
    <source>
        <dbReference type="ARBA" id="ARBA00022679"/>
    </source>
</evidence>
<feature type="transmembrane region" description="Helical" evidence="11">
    <location>
        <begin position="453"/>
        <end position="475"/>
    </location>
</feature>
<dbReference type="InterPro" id="IPR003440">
    <property type="entry name" value="Glyco_trans_48_dom"/>
</dbReference>
<reference evidence="13" key="1">
    <citation type="submission" date="2014-03" db="EMBL/GenBank/DDBJ databases">
        <authorList>
            <person name="Casaregola S."/>
        </authorList>
    </citation>
    <scope>NUCLEOTIDE SEQUENCE [LARGE SCALE GENOMIC DNA]</scope>
    <source>
        <strain evidence="13">CLIB 918</strain>
    </source>
</reference>
<evidence type="ECO:0000313" key="14">
    <source>
        <dbReference type="Proteomes" id="UP000242525"/>
    </source>
</evidence>
<dbReference type="SMART" id="SM01205">
    <property type="entry name" value="FKS1_dom1"/>
    <property type="match status" value="1"/>
</dbReference>
<dbReference type="InterPro" id="IPR056261">
    <property type="entry name" value="FKS1-like_dom2"/>
</dbReference>
<sequence>MGIQSLRYPRHHNQDNITDQHPDAYFGWQNFSTTASPATPVINPYSLPSAMFTSGVSYLPTPHIESFDMPQFGRDWSNNSYPSWVNSPGNPLPITTSHIAEIFGRLKQRFGFQHDNMRNMFDHLMVQLDSRASRLGTDLALVTLHADYIGGENANYRRWYIASQMDIVDTGCWKDFDSFGNPKSDSSKSSVKDDPTVTTHSFKLATVEQSWRLRMQNLTNKERITQVILYLLCWGEANQVRFMPECLCFIYKCALDYWEGFLVDPLGSIEDVKEGHYIDSIITPLYRYSRDQIYERVDDAFVHREKDHNKIVGYDDMNQLFWYREGLMRLALANKIKLLSIPKDRRYFSLKDVQWNKAFYKTYRENRTWLHIVVNFSRIWIAHLSIFWFYTAFNSPSLYTVGYEYMINNQPPSHVKWTVVALGGAVGPFINLLASVGELLFVPRKWPGVERLIWRFLFLLFLLVINIAPTVYIFLFTPLEDKSDIGLGLAIVHMVIALFATLYLSFVPLGGLFGSYVNKLNNRRFLASKYFTAGFHSLSSNDRLVSCGLWICVFVAKLIESYVFLTLSLRDPIRELSIIDLPYCTGDLLIGAWLCQNQPKVVLGLILITDLVLFFLDTYLWYIIFNTVFSVSRSFYLGASIWSPWRNIFARLPKRIYTKIMHTRDRGGTRYKPKHYVAQVWNAIIISMFSEHLIPIEQMQNLIFRHEFGPDGTKALYEPPFFVSQEDQSFNSVLFESHSAAERRISFFAQSLATPIAGSYPIDAMPTFTVLIPHYSEKILLSLREIIREESTNSKVTLLEYLKQLHPVEWNCFVQDTKGIYQQDLMQDTAFEQDDAKEKVNDLPYYCVGFKSSDPEYTLRTRLWASLRSQTLYRTISGFMNYMRAIKLLYSVEQFSNLPRAAQVDSVYLDEELHAMATRKFHMVVAMQRLNKLLTEEYMDAEFLLHTYPDLKLAFLIEEPPAIPGEEPLFYSALIDGHCEILPNGQRQPKYKIRLSGNPILGDGKSDNQNHALIFYRGEYIQLVDANQDNYLEECIKIRSMLAEFEEINPPEYLYGHDARENVQVENSSPVAILGAREYIFSENIGVLGDVAAGKEQTFGTLFARTLSKIGGKLHYGHPDFLNAIFMTTRGGVSKAQKGLHLNEDIYAGMTALLRGGRIKHCEYSQCGKGRDLGFGSILNFTTKIGAGMGEQMLSREYFYLGTQLPLDRFLSFYYAHPGFHINNMFIVVSLQLFLTTGINLAALIRDSVVCEYNRNSPITDLHRPLGCNNLVPVLEWVERCVLSIFVVFFISFLPLFVQELTERGFWRAATRLSKHFASLSPLFEVFVCQIYAQSLVHDLSIGGAKYISTGRGFATTRIPFCRLYVRFAQPSIYFGAVSMLFLVYISATIWRVSLLWFWITSIALCFAPFFYNPHQFSLTHFFLDYREYMRWLLRGNITWHKSSWIGFTRNQRTRMTGYKRLTLGEQSETEALDVKRPNFFNLVIFEIGRPLVIVIFVIVPYVFTNSQNDMRGAQPVHIILRLAVCVVGPIAINAVMLLLVFMISCFLGPVISCCCVRAPGIIAAVVHFTGVLVHLSFFGVVCFAENWDFPRGLLGFITSTLLQSLLFKALTVFVLSRELKHDHSTRVWWSGGWISAELGWRLITQPAREYLCKIMECSAFAMDFTLGHFILFAQIPLLLIPYIDRWHTTMLFWLSPGRQIRPPIYSAKQKRLRARTVQRYALLFILNLLVFLVILIGPFVLYPLVPPEVREAISKFFPGILQPHAPNYGALGMKVEQP</sequence>
<organism evidence="13 14">
    <name type="scientific">Geotrichum candidum</name>
    <name type="common">Oospora lactis</name>
    <name type="synonym">Dipodascus geotrichum</name>
    <dbReference type="NCBI Taxonomy" id="1173061"/>
    <lineage>
        <taxon>Eukaryota</taxon>
        <taxon>Fungi</taxon>
        <taxon>Dikarya</taxon>
        <taxon>Ascomycota</taxon>
        <taxon>Saccharomycotina</taxon>
        <taxon>Dipodascomycetes</taxon>
        <taxon>Dipodascales</taxon>
        <taxon>Dipodascaceae</taxon>
        <taxon>Geotrichum</taxon>
    </lineage>
</organism>
<feature type="transmembrane region" description="Helical" evidence="11">
    <location>
        <begin position="1277"/>
        <end position="1298"/>
    </location>
</feature>
<dbReference type="GO" id="GO:0006075">
    <property type="term" value="P:(1-&gt;3)-beta-D-glucan biosynthetic process"/>
    <property type="evidence" value="ECO:0007669"/>
    <property type="project" value="InterPro"/>
</dbReference>
<feature type="transmembrane region" description="Helical" evidence="11">
    <location>
        <begin position="1721"/>
        <end position="1742"/>
    </location>
</feature>
<dbReference type="STRING" id="1173061.A0A0J9XAT7"/>
<feature type="transmembrane region" description="Helical" evidence="11">
    <location>
        <begin position="1373"/>
        <end position="1390"/>
    </location>
</feature>
<dbReference type="EC" id="2.4.1.34" evidence="3"/>
<keyword evidence="7 11" id="KW-1133">Transmembrane helix</keyword>
<evidence type="ECO:0000256" key="9">
    <source>
        <dbReference type="ARBA" id="ARBA00031935"/>
    </source>
</evidence>
<feature type="transmembrane region" description="Helical" evidence="11">
    <location>
        <begin position="1480"/>
        <end position="1504"/>
    </location>
</feature>
<evidence type="ECO:0000313" key="13">
    <source>
        <dbReference type="EMBL" id="CDO54383.1"/>
    </source>
</evidence>
<evidence type="ECO:0000256" key="2">
    <source>
        <dbReference type="ARBA" id="ARBA00009040"/>
    </source>
</evidence>
<feature type="transmembrane region" description="Helical" evidence="11">
    <location>
        <begin position="369"/>
        <end position="390"/>
    </location>
</feature>
<evidence type="ECO:0000256" key="3">
    <source>
        <dbReference type="ARBA" id="ARBA00012589"/>
    </source>
</evidence>
<evidence type="ECO:0000259" key="12">
    <source>
        <dbReference type="SMART" id="SM01205"/>
    </source>
</evidence>
<evidence type="ECO:0000256" key="1">
    <source>
        <dbReference type="ARBA" id="ARBA00004141"/>
    </source>
</evidence>
<dbReference type="Pfam" id="PF02364">
    <property type="entry name" value="Glucan_synthase"/>
    <property type="match status" value="1"/>
</dbReference>
<name>A0A0J9XAT7_GEOCN</name>
<dbReference type="Proteomes" id="UP000242525">
    <property type="component" value="Unassembled WGS sequence"/>
</dbReference>
<dbReference type="GO" id="GO:0005886">
    <property type="term" value="C:plasma membrane"/>
    <property type="evidence" value="ECO:0007669"/>
    <property type="project" value="TreeGrafter"/>
</dbReference>
<evidence type="ECO:0000256" key="4">
    <source>
        <dbReference type="ARBA" id="ARBA00022676"/>
    </source>
</evidence>
<feature type="transmembrane region" description="Helical" evidence="11">
    <location>
        <begin position="1519"/>
        <end position="1549"/>
    </location>
</feature>
<proteinExistence type="inferred from homology"/>
<comment type="subcellular location">
    <subcellularLocation>
        <location evidence="1">Membrane</location>
        <topology evidence="1">Multi-pass membrane protein</topology>
    </subcellularLocation>
</comment>
<dbReference type="GO" id="GO:0051278">
    <property type="term" value="P:fungal-type cell wall polysaccharide biosynthetic process"/>
    <property type="evidence" value="ECO:0007669"/>
    <property type="project" value="TreeGrafter"/>
</dbReference>
<feature type="domain" description="1,3-beta-glucan synthase component FKS1-like" evidence="12">
    <location>
        <begin position="221"/>
        <end position="335"/>
    </location>
</feature>
<evidence type="ECO:0000256" key="8">
    <source>
        <dbReference type="ARBA" id="ARBA00023136"/>
    </source>
</evidence>
<evidence type="ECO:0000256" key="11">
    <source>
        <dbReference type="SAM" id="Phobius"/>
    </source>
</evidence>
<feature type="transmembrane region" description="Helical" evidence="11">
    <location>
        <begin position="1561"/>
        <end position="1582"/>
    </location>
</feature>
<feature type="transmembrane region" description="Helical" evidence="11">
    <location>
        <begin position="1665"/>
        <end position="1684"/>
    </location>
</feature>
<dbReference type="GO" id="GO:0003843">
    <property type="term" value="F:1,3-beta-D-glucan synthase activity"/>
    <property type="evidence" value="ECO:0007669"/>
    <property type="project" value="UniProtKB-EC"/>
</dbReference>
<protein>
    <recommendedName>
        <fullName evidence="3">1,3-beta-glucan synthase</fullName>
        <ecNumber evidence="3">2.4.1.34</ecNumber>
    </recommendedName>
    <alternativeName>
        <fullName evidence="9">1,3-beta-D-glucan-UDP glucosyltransferase</fullName>
    </alternativeName>
</protein>
<dbReference type="PANTHER" id="PTHR12741">
    <property type="entry name" value="LYST-INTERACTING PROTEIN LIP5 DOPAMINE RESPONSIVE PROTEIN DRG-1"/>
    <property type="match status" value="1"/>
</dbReference>
<evidence type="ECO:0000256" key="7">
    <source>
        <dbReference type="ARBA" id="ARBA00022989"/>
    </source>
</evidence>
<feature type="transmembrane region" description="Helical" evidence="11">
    <location>
        <begin position="417"/>
        <end position="441"/>
    </location>
</feature>
<feature type="transmembrane region" description="Helical" evidence="11">
    <location>
        <begin position="1594"/>
        <end position="1616"/>
    </location>
</feature>
<dbReference type="Pfam" id="PF14288">
    <property type="entry name" value="FKS1_dom1"/>
    <property type="match status" value="1"/>
</dbReference>